<evidence type="ECO:0008006" key="4">
    <source>
        <dbReference type="Google" id="ProtNLM"/>
    </source>
</evidence>
<keyword evidence="1" id="KW-0472">Membrane</keyword>
<evidence type="ECO:0000313" key="2">
    <source>
        <dbReference type="EMBL" id="TRM68273.1"/>
    </source>
</evidence>
<protein>
    <recommendedName>
        <fullName evidence="4">HIG1 domain-containing protein</fullName>
    </recommendedName>
</protein>
<feature type="transmembrane region" description="Helical" evidence="1">
    <location>
        <begin position="57"/>
        <end position="77"/>
    </location>
</feature>
<reference evidence="2 3" key="1">
    <citation type="journal article" date="2019" name="New Phytol.">
        <title>Comparative genomics reveals unique wood-decay strategies and fruiting body development in the Schizophyllaceae.</title>
        <authorList>
            <person name="Almasi E."/>
            <person name="Sahu N."/>
            <person name="Krizsan K."/>
            <person name="Balint B."/>
            <person name="Kovacs G.M."/>
            <person name="Kiss B."/>
            <person name="Cseklye J."/>
            <person name="Drula E."/>
            <person name="Henrissat B."/>
            <person name="Nagy I."/>
            <person name="Chovatia M."/>
            <person name="Adam C."/>
            <person name="LaButti K."/>
            <person name="Lipzen A."/>
            <person name="Riley R."/>
            <person name="Grigoriev I.V."/>
            <person name="Nagy L.G."/>
        </authorList>
    </citation>
    <scope>NUCLEOTIDE SEQUENCE [LARGE SCALE GENOMIC DNA]</scope>
    <source>
        <strain evidence="2 3">NL-1724</strain>
    </source>
</reference>
<evidence type="ECO:0000313" key="3">
    <source>
        <dbReference type="Proteomes" id="UP000320762"/>
    </source>
</evidence>
<evidence type="ECO:0000256" key="1">
    <source>
        <dbReference type="SAM" id="Phobius"/>
    </source>
</evidence>
<comment type="caution">
    <text evidence="2">The sequence shown here is derived from an EMBL/GenBank/DDBJ whole genome shotgun (WGS) entry which is preliminary data.</text>
</comment>
<feature type="transmembrane region" description="Helical" evidence="1">
    <location>
        <begin position="26"/>
        <end position="45"/>
    </location>
</feature>
<dbReference type="Proteomes" id="UP000320762">
    <property type="component" value="Unassembled WGS sequence"/>
</dbReference>
<proteinExistence type="predicted"/>
<dbReference type="EMBL" id="VDMD01000002">
    <property type="protein sequence ID" value="TRM68273.1"/>
    <property type="molecule type" value="Genomic_DNA"/>
</dbReference>
<keyword evidence="1" id="KW-0812">Transmembrane</keyword>
<gene>
    <name evidence="2" type="ORF">BD626DRAFT_113756</name>
</gene>
<name>A0A550CU17_9AGAR</name>
<keyword evidence="1" id="KW-1133">Transmembrane helix</keyword>
<keyword evidence="3" id="KW-1185">Reference proteome</keyword>
<accession>A0A550CU17</accession>
<sequence length="124" mass="14242">MATSTERRRAEVEEAYDIQAEAAIKGGIQAFTMGMGATLIAHYQWPWFRRQTLQFKAMLLTLATCTGLSIAAEHALLQHENMRRREEAAIRREARIELARRGQIGTESEIASWRQEMSDKFRSE</sequence>
<dbReference type="AlphaFoldDB" id="A0A550CU17"/>
<organism evidence="2 3">
    <name type="scientific">Schizophyllum amplum</name>
    <dbReference type="NCBI Taxonomy" id="97359"/>
    <lineage>
        <taxon>Eukaryota</taxon>
        <taxon>Fungi</taxon>
        <taxon>Dikarya</taxon>
        <taxon>Basidiomycota</taxon>
        <taxon>Agaricomycotina</taxon>
        <taxon>Agaricomycetes</taxon>
        <taxon>Agaricomycetidae</taxon>
        <taxon>Agaricales</taxon>
        <taxon>Schizophyllaceae</taxon>
        <taxon>Schizophyllum</taxon>
    </lineage>
</organism>
<dbReference type="OrthoDB" id="3356019at2759"/>